<sequence>MGMAVYQGLLYIYRVPGAEGPTAGDQDRCMALTGEALRVLPQGFSYTEPLSYGQGAAARFLGQG</sequence>
<dbReference type="Proteomes" id="UP001589733">
    <property type="component" value="Unassembled WGS sequence"/>
</dbReference>
<dbReference type="EMBL" id="JBHLYR010000006">
    <property type="protein sequence ID" value="MFB9990535.1"/>
    <property type="molecule type" value="Genomic_DNA"/>
</dbReference>
<protein>
    <submittedName>
        <fullName evidence="1">Uncharacterized protein</fullName>
    </submittedName>
</protein>
<evidence type="ECO:0000313" key="1">
    <source>
        <dbReference type="EMBL" id="MFB9990535.1"/>
    </source>
</evidence>
<name>A0ABV6ASY2_9DEIO</name>
<proteinExistence type="predicted"/>
<keyword evidence="2" id="KW-1185">Reference proteome</keyword>
<accession>A0ABV6ASY2</accession>
<gene>
    <name evidence="1" type="ORF">ACFFLM_00850</name>
</gene>
<comment type="caution">
    <text evidence="1">The sequence shown here is derived from an EMBL/GenBank/DDBJ whole genome shotgun (WGS) entry which is preliminary data.</text>
</comment>
<evidence type="ECO:0000313" key="2">
    <source>
        <dbReference type="Proteomes" id="UP001589733"/>
    </source>
</evidence>
<dbReference type="RefSeq" id="WP_380004551.1">
    <property type="nucleotide sequence ID" value="NZ_JBHLYR010000006.1"/>
</dbReference>
<organism evidence="1 2">
    <name type="scientific">Deinococcus oregonensis</name>
    <dbReference type="NCBI Taxonomy" id="1805970"/>
    <lineage>
        <taxon>Bacteria</taxon>
        <taxon>Thermotogati</taxon>
        <taxon>Deinococcota</taxon>
        <taxon>Deinococci</taxon>
        <taxon>Deinococcales</taxon>
        <taxon>Deinococcaceae</taxon>
        <taxon>Deinococcus</taxon>
    </lineage>
</organism>
<reference evidence="1 2" key="1">
    <citation type="submission" date="2024-09" db="EMBL/GenBank/DDBJ databases">
        <authorList>
            <person name="Sun Q."/>
            <person name="Mori K."/>
        </authorList>
    </citation>
    <scope>NUCLEOTIDE SEQUENCE [LARGE SCALE GENOMIC DNA]</scope>
    <source>
        <strain evidence="1 2">JCM 13503</strain>
    </source>
</reference>